<dbReference type="NCBIfam" id="TIGR01844">
    <property type="entry name" value="type_I_sec_TolC"/>
    <property type="match status" value="1"/>
</dbReference>
<evidence type="ECO:0000256" key="2">
    <source>
        <dbReference type="ARBA" id="ARBA00007613"/>
    </source>
</evidence>
<keyword evidence="9" id="KW-0732">Signal</keyword>
<comment type="subcellular location">
    <subcellularLocation>
        <location evidence="1">Cell outer membrane</location>
    </subcellularLocation>
</comment>
<dbReference type="PANTHER" id="PTHR30026">
    <property type="entry name" value="OUTER MEMBRANE PROTEIN TOLC"/>
    <property type="match status" value="1"/>
</dbReference>
<dbReference type="InterPro" id="IPR010130">
    <property type="entry name" value="T1SS_OMP_TolC"/>
</dbReference>
<evidence type="ECO:0000256" key="8">
    <source>
        <dbReference type="SAM" id="Coils"/>
    </source>
</evidence>
<dbReference type="Pfam" id="PF02321">
    <property type="entry name" value="OEP"/>
    <property type="match status" value="2"/>
</dbReference>
<feature type="coiled-coil region" evidence="8">
    <location>
        <begin position="323"/>
        <end position="350"/>
    </location>
</feature>
<organism evidence="10 11">
    <name type="scientific">endosymbiont of Riftia pachyptila</name>
    <name type="common">vent Ph05</name>
    <dbReference type="NCBI Taxonomy" id="1048808"/>
    <lineage>
        <taxon>Bacteria</taxon>
        <taxon>Pseudomonadati</taxon>
        <taxon>Pseudomonadota</taxon>
        <taxon>Gammaproteobacteria</taxon>
        <taxon>sulfur-oxidizing symbionts</taxon>
    </lineage>
</organism>
<sequence length="442" mass="48579">MEQNMKLVRLVLPLLLAGAALSVQAKDLMDVYKLAQENDPALQVAKSQLDAVRETKVQARAQLLPSIALGGQFDGVRSDVKSSPFSSTGVSTYNDRSLNLSLSQSIYHRDQWIRLEQADNTIAQAEAEYKAAEIDLMVRSSNAYFNILAAQDELRVAEAEREATGRQLEQAQQRFDVGLIAITDVHEARAAFDSARAAEIAAENEVDNAWEALFEIIGPGEKEQLAKLGEELQLKPPVPSDLEEWSKTAQQQNYAIIAARNGLEATKKTIEISRSGHYPSLDLVGSHSIFRTSNDSSTEADTSKIGLQLSLPVYAGGAVTSQTEQSKANYRAAQQQLDQSRRAVNKQVRNAYRGVLSTISRVNALKAATISAKSALESTQAGYEVGTRTIVDVLNVQRNLFSSQSNYARSRYDYIVNGLQLKQASGTLSQSDLERINAWLER</sequence>
<feature type="signal peptide" evidence="9">
    <location>
        <begin position="1"/>
        <end position="25"/>
    </location>
</feature>
<evidence type="ECO:0000256" key="4">
    <source>
        <dbReference type="ARBA" id="ARBA00022452"/>
    </source>
</evidence>
<dbReference type="PANTHER" id="PTHR30026:SF20">
    <property type="entry name" value="OUTER MEMBRANE PROTEIN TOLC"/>
    <property type="match status" value="1"/>
</dbReference>
<keyword evidence="7" id="KW-0998">Cell outer membrane</keyword>
<dbReference type="GO" id="GO:0015288">
    <property type="term" value="F:porin activity"/>
    <property type="evidence" value="ECO:0007669"/>
    <property type="project" value="TreeGrafter"/>
</dbReference>
<dbReference type="GO" id="GO:0015562">
    <property type="term" value="F:efflux transmembrane transporter activity"/>
    <property type="evidence" value="ECO:0007669"/>
    <property type="project" value="InterPro"/>
</dbReference>
<dbReference type="Proteomes" id="UP000004491">
    <property type="component" value="Unassembled WGS sequence"/>
</dbReference>
<dbReference type="SUPFAM" id="SSF56954">
    <property type="entry name" value="Outer membrane efflux proteins (OEP)"/>
    <property type="match status" value="1"/>
</dbReference>
<evidence type="ECO:0000256" key="9">
    <source>
        <dbReference type="SAM" id="SignalP"/>
    </source>
</evidence>
<evidence type="ECO:0000313" key="11">
    <source>
        <dbReference type="Proteomes" id="UP000004491"/>
    </source>
</evidence>
<dbReference type="InterPro" id="IPR051906">
    <property type="entry name" value="TolC-like"/>
</dbReference>
<evidence type="ECO:0000256" key="3">
    <source>
        <dbReference type="ARBA" id="ARBA00022448"/>
    </source>
</evidence>
<name>G2DD13_9GAMM</name>
<evidence type="ECO:0000256" key="7">
    <source>
        <dbReference type="ARBA" id="ARBA00023237"/>
    </source>
</evidence>
<gene>
    <name evidence="10" type="primary">tolC</name>
    <name evidence="10" type="ORF">Rifp1Sym_bh00160</name>
</gene>
<dbReference type="GO" id="GO:1990281">
    <property type="term" value="C:efflux pump complex"/>
    <property type="evidence" value="ECO:0007669"/>
    <property type="project" value="TreeGrafter"/>
</dbReference>
<dbReference type="EMBL" id="AFOC01000035">
    <property type="protein sequence ID" value="EGV51502.1"/>
    <property type="molecule type" value="Genomic_DNA"/>
</dbReference>
<evidence type="ECO:0000256" key="1">
    <source>
        <dbReference type="ARBA" id="ARBA00004442"/>
    </source>
</evidence>
<dbReference type="PATRIC" id="fig|1048808.3.peg.1492"/>
<dbReference type="Gene3D" id="1.20.1600.10">
    <property type="entry name" value="Outer membrane efflux proteins (OEP)"/>
    <property type="match status" value="1"/>
</dbReference>
<keyword evidence="8" id="KW-0175">Coiled coil</keyword>
<feature type="coiled-coil region" evidence="8">
    <location>
        <begin position="115"/>
        <end position="174"/>
    </location>
</feature>
<accession>G2DD13</accession>
<keyword evidence="4" id="KW-1134">Transmembrane beta strand</keyword>
<comment type="similarity">
    <text evidence="2">Belongs to the outer membrane factor (OMF) (TC 1.B.17) family.</text>
</comment>
<feature type="chain" id="PRO_5003427813" evidence="9">
    <location>
        <begin position="26"/>
        <end position="442"/>
    </location>
</feature>
<evidence type="ECO:0000256" key="5">
    <source>
        <dbReference type="ARBA" id="ARBA00022692"/>
    </source>
</evidence>
<protein>
    <submittedName>
        <fullName evidence="10">Outer membrane protein tolC</fullName>
    </submittedName>
</protein>
<keyword evidence="5" id="KW-0812">Transmembrane</keyword>
<comment type="caution">
    <text evidence="10">The sequence shown here is derived from an EMBL/GenBank/DDBJ whole genome shotgun (WGS) entry which is preliminary data.</text>
</comment>
<dbReference type="AlphaFoldDB" id="G2DD13"/>
<keyword evidence="11" id="KW-1185">Reference proteome</keyword>
<dbReference type="InterPro" id="IPR003423">
    <property type="entry name" value="OMP_efflux"/>
</dbReference>
<dbReference type="GO" id="GO:0009279">
    <property type="term" value="C:cell outer membrane"/>
    <property type="evidence" value="ECO:0007669"/>
    <property type="project" value="UniProtKB-SubCell"/>
</dbReference>
<evidence type="ECO:0000313" key="10">
    <source>
        <dbReference type="EMBL" id="EGV51502.1"/>
    </source>
</evidence>
<reference evidence="10" key="1">
    <citation type="journal article" date="2011" name="ISME J.">
        <title>The endosymbionts of the deep-sea tubeworms Riftia pachyptila and Tevnia jerichonana share an identical physiology as revealed by proteogenomic analyses.</title>
        <authorList>
            <person name="Gardebrecht A."/>
            <person name="Markert S."/>
            <person name="Felbeck H."/>
            <person name="Thuermer A."/>
            <person name="Albrecht D."/>
            <person name="Wollherr A."/>
            <person name="Kabisch J."/>
            <person name="Lehmann R."/>
            <person name="Daniel R."/>
            <person name="Liesegang H."/>
            <person name="Hecker M."/>
            <person name="Sievert S.M."/>
            <person name="Schweder T."/>
        </authorList>
    </citation>
    <scope>NUCLEOTIDE SEQUENCE [LARGE SCALE GENOMIC DNA]</scope>
</reference>
<evidence type="ECO:0000256" key="6">
    <source>
        <dbReference type="ARBA" id="ARBA00023136"/>
    </source>
</evidence>
<keyword evidence="6" id="KW-0472">Membrane</keyword>
<keyword evidence="3" id="KW-0813">Transport</keyword>
<proteinExistence type="inferred from homology"/>